<accession>T1F888</accession>
<evidence type="ECO:0000313" key="2">
    <source>
        <dbReference type="EnsemblMetazoa" id="HelroP174549"/>
    </source>
</evidence>
<dbReference type="EnsemblMetazoa" id="HelroT174549">
    <property type="protein sequence ID" value="HelroP174549"/>
    <property type="gene ID" value="HelroG174549"/>
</dbReference>
<dbReference type="RefSeq" id="XP_009020245.1">
    <property type="nucleotide sequence ID" value="XM_009021997.1"/>
</dbReference>
<name>T1F888_HELRO</name>
<dbReference type="CTD" id="20205037"/>
<dbReference type="EMBL" id="AMQM01004953">
    <property type="status" value="NOT_ANNOTATED_CDS"/>
    <property type="molecule type" value="Genomic_DNA"/>
</dbReference>
<organism evidence="2 3">
    <name type="scientific">Helobdella robusta</name>
    <name type="common">Californian leech</name>
    <dbReference type="NCBI Taxonomy" id="6412"/>
    <lineage>
        <taxon>Eukaryota</taxon>
        <taxon>Metazoa</taxon>
        <taxon>Spiralia</taxon>
        <taxon>Lophotrochozoa</taxon>
        <taxon>Annelida</taxon>
        <taxon>Clitellata</taxon>
        <taxon>Hirudinea</taxon>
        <taxon>Rhynchobdellida</taxon>
        <taxon>Glossiphoniidae</taxon>
        <taxon>Helobdella</taxon>
    </lineage>
</organism>
<gene>
    <name evidence="2" type="primary">20205037</name>
    <name evidence="1" type="ORF">HELRODRAFT_174549</name>
</gene>
<evidence type="ECO:0008006" key="4">
    <source>
        <dbReference type="Google" id="ProtNLM"/>
    </source>
</evidence>
<evidence type="ECO:0000313" key="3">
    <source>
        <dbReference type="Proteomes" id="UP000015101"/>
    </source>
</evidence>
<dbReference type="AlphaFoldDB" id="T1F888"/>
<proteinExistence type="predicted"/>
<reference evidence="3" key="1">
    <citation type="submission" date="2012-12" db="EMBL/GenBank/DDBJ databases">
        <authorList>
            <person name="Hellsten U."/>
            <person name="Grimwood J."/>
            <person name="Chapman J.A."/>
            <person name="Shapiro H."/>
            <person name="Aerts A."/>
            <person name="Otillar R.P."/>
            <person name="Terry A.Y."/>
            <person name="Boore J.L."/>
            <person name="Simakov O."/>
            <person name="Marletaz F."/>
            <person name="Cho S.-J."/>
            <person name="Edsinger-Gonzales E."/>
            <person name="Havlak P."/>
            <person name="Kuo D.-H."/>
            <person name="Larsson T."/>
            <person name="Lv J."/>
            <person name="Arendt D."/>
            <person name="Savage R."/>
            <person name="Osoegawa K."/>
            <person name="de Jong P."/>
            <person name="Lindberg D.R."/>
            <person name="Seaver E.C."/>
            <person name="Weisblat D.A."/>
            <person name="Putnam N.H."/>
            <person name="Grigoriev I.V."/>
            <person name="Rokhsar D.S."/>
        </authorList>
    </citation>
    <scope>NUCLEOTIDE SEQUENCE</scope>
</reference>
<protein>
    <recommendedName>
        <fullName evidence="4">NR LBD domain-containing protein</fullName>
    </recommendedName>
</protein>
<dbReference type="KEGG" id="hro:HELRODRAFT_174549"/>
<reference evidence="2" key="3">
    <citation type="submission" date="2015-06" db="UniProtKB">
        <authorList>
            <consortium name="EnsemblMetazoa"/>
        </authorList>
    </citation>
    <scope>IDENTIFICATION</scope>
</reference>
<dbReference type="GeneID" id="20205037"/>
<dbReference type="EMBL" id="KB096743">
    <property type="protein sequence ID" value="ESO01591.1"/>
    <property type="molecule type" value="Genomic_DNA"/>
</dbReference>
<sequence>MQKCAFPTIAFIMSTRYDSTKNAINWFNFDADEQGIILENFHMYRFFCCTLHEMGEFISRYSLDYIEITFVCAINLYSKGNKLELKEMMMEALRHYIMSLFIYLFVYFRLQVSHRLEVQPTTNAKTLPRNVSRRLRFSRRLEYVCSMSARDLKCNQPPMPKLNHELTLDV</sequence>
<dbReference type="InParanoid" id="T1F888"/>
<keyword evidence="3" id="KW-1185">Reference proteome</keyword>
<evidence type="ECO:0000313" key="1">
    <source>
        <dbReference type="EMBL" id="ESO01591.1"/>
    </source>
</evidence>
<dbReference type="Proteomes" id="UP000015101">
    <property type="component" value="Unassembled WGS sequence"/>
</dbReference>
<reference evidence="1 3" key="2">
    <citation type="journal article" date="2013" name="Nature">
        <title>Insights into bilaterian evolution from three spiralian genomes.</title>
        <authorList>
            <person name="Simakov O."/>
            <person name="Marletaz F."/>
            <person name="Cho S.J."/>
            <person name="Edsinger-Gonzales E."/>
            <person name="Havlak P."/>
            <person name="Hellsten U."/>
            <person name="Kuo D.H."/>
            <person name="Larsson T."/>
            <person name="Lv J."/>
            <person name="Arendt D."/>
            <person name="Savage R."/>
            <person name="Osoegawa K."/>
            <person name="de Jong P."/>
            <person name="Grimwood J."/>
            <person name="Chapman J.A."/>
            <person name="Shapiro H."/>
            <person name="Aerts A."/>
            <person name="Otillar R.P."/>
            <person name="Terry A.Y."/>
            <person name="Boore J.L."/>
            <person name="Grigoriev I.V."/>
            <person name="Lindberg D.R."/>
            <person name="Seaver E.C."/>
            <person name="Weisblat D.A."/>
            <person name="Putnam N.H."/>
            <person name="Rokhsar D.S."/>
        </authorList>
    </citation>
    <scope>NUCLEOTIDE SEQUENCE</scope>
</reference>
<dbReference type="HOGENOM" id="CLU_1572340_0_0_1"/>